<sequence>METELFTWHTLSDTLSDFKNGLSLAQNSGAESLLVLTCSQNNYPEEELNSLFNACPLKLFGGIYPMLTLQGDLIKQGALIIGFKETFDVTLLSQFNQLTSENCLEKFITSTLKEKNNFCGQDNFLMFYDALICNIENFIDCLFEHLDHGINIAGGGAGNLDFIQRHCIFTNSGVHSDAILLVALPRTLNTSVAHGWKAFDEPFLVSEAQGQTVQSLNYQPAYEVYCQTIENATAYKFNNTDFFDIAKNFPLGIKDINNNIIVRDPILAKNNHLQCFGNIPINSMVYLLEGNIDSLVASTEKAAVTLFSKLNKTTIATTMVFDCISRALFMEDEFEKELNVIAEHCHSGALFGVLSLGEIANGQSGAIRLLNKSIVISSW</sequence>
<dbReference type="PANTHER" id="PTHR40252">
    <property type="entry name" value="BLR0328 PROTEIN"/>
    <property type="match status" value="1"/>
</dbReference>
<feature type="domain" description="FIST" evidence="1">
    <location>
        <begin position="30"/>
        <end position="220"/>
    </location>
</feature>
<dbReference type="InterPro" id="IPR019494">
    <property type="entry name" value="FIST_C"/>
</dbReference>
<organism evidence="3 4">
    <name type="scientific">Colwellia psychrerythraea</name>
    <name type="common">Vibrio psychroerythus</name>
    <dbReference type="NCBI Taxonomy" id="28229"/>
    <lineage>
        <taxon>Bacteria</taxon>
        <taxon>Pseudomonadati</taxon>
        <taxon>Pseudomonadota</taxon>
        <taxon>Gammaproteobacteria</taxon>
        <taxon>Alteromonadales</taxon>
        <taxon>Colwelliaceae</taxon>
        <taxon>Colwellia</taxon>
    </lineage>
</organism>
<dbReference type="AlphaFoldDB" id="A0A1Y5ENW3"/>
<evidence type="ECO:0008006" key="5">
    <source>
        <dbReference type="Google" id="ProtNLM"/>
    </source>
</evidence>
<dbReference type="PANTHER" id="PTHR40252:SF2">
    <property type="entry name" value="BLR0328 PROTEIN"/>
    <property type="match status" value="1"/>
</dbReference>
<gene>
    <name evidence="3" type="ORF">A9Q75_03095</name>
</gene>
<evidence type="ECO:0000259" key="2">
    <source>
        <dbReference type="SMART" id="SM01204"/>
    </source>
</evidence>
<reference evidence="4" key="1">
    <citation type="journal article" date="2017" name="Proc. Natl. Acad. Sci. U.S.A.">
        <title>Simulation of Deepwater Horizon oil plume reveals substrate specialization within a complex community of hydrocarbon degraders.</title>
        <authorList>
            <person name="Hu P."/>
            <person name="Dubinsky E.A."/>
            <person name="Probst A.J."/>
            <person name="Wang J."/>
            <person name="Sieber C.M.K."/>
            <person name="Tom L.M."/>
            <person name="Gardinali P."/>
            <person name="Banfield J.F."/>
            <person name="Atlas R.M."/>
            <person name="Andersen G.L."/>
        </authorList>
    </citation>
    <scope>NUCLEOTIDE SEQUENCE [LARGE SCALE GENOMIC DNA]</scope>
</reference>
<accession>A0A1Y5ENW3</accession>
<comment type="caution">
    <text evidence="3">The sequence shown here is derived from an EMBL/GenBank/DDBJ whole genome shotgun (WGS) entry which is preliminary data.</text>
</comment>
<proteinExistence type="predicted"/>
<dbReference type="EMBL" id="MAAF01000021">
    <property type="protein sequence ID" value="OUR84150.1"/>
    <property type="molecule type" value="Genomic_DNA"/>
</dbReference>
<evidence type="ECO:0000259" key="1">
    <source>
        <dbReference type="SMART" id="SM00897"/>
    </source>
</evidence>
<evidence type="ECO:0000313" key="3">
    <source>
        <dbReference type="EMBL" id="OUR84150.1"/>
    </source>
</evidence>
<name>A0A1Y5ENW3_COLPS</name>
<dbReference type="Pfam" id="PF10442">
    <property type="entry name" value="FIST_C"/>
    <property type="match status" value="1"/>
</dbReference>
<feature type="domain" description="FIST C-domain" evidence="2">
    <location>
        <begin position="221"/>
        <end position="362"/>
    </location>
</feature>
<dbReference type="SMART" id="SM01204">
    <property type="entry name" value="FIST_C"/>
    <property type="match status" value="1"/>
</dbReference>
<dbReference type="Proteomes" id="UP000243053">
    <property type="component" value="Unassembled WGS sequence"/>
</dbReference>
<dbReference type="InterPro" id="IPR013702">
    <property type="entry name" value="FIST_domain_N"/>
</dbReference>
<protein>
    <recommendedName>
        <fullName evidence="5">FIST C domain-containing protein</fullName>
    </recommendedName>
</protein>
<dbReference type="SMART" id="SM00897">
    <property type="entry name" value="FIST"/>
    <property type="match status" value="1"/>
</dbReference>
<dbReference type="Pfam" id="PF08495">
    <property type="entry name" value="FIST"/>
    <property type="match status" value="1"/>
</dbReference>
<evidence type="ECO:0000313" key="4">
    <source>
        <dbReference type="Proteomes" id="UP000243053"/>
    </source>
</evidence>